<dbReference type="PANTHER" id="PTHR12117:SF0">
    <property type="entry name" value="PROLYL 3-HYDROXYLASE OGFOD1"/>
    <property type="match status" value="1"/>
</dbReference>
<dbReference type="RefSeq" id="WP_221400909.1">
    <property type="nucleotide sequence ID" value="NZ_JACHOB010000002.1"/>
</dbReference>
<reference evidence="5 6" key="1">
    <citation type="submission" date="2020-08" db="EMBL/GenBank/DDBJ databases">
        <title>Genomic Encyclopedia of Type Strains, Phase IV (KMG-IV): sequencing the most valuable type-strain genomes for metagenomic binning, comparative biology and taxonomic classification.</title>
        <authorList>
            <person name="Goeker M."/>
        </authorList>
    </citation>
    <scope>NUCLEOTIDE SEQUENCE [LARGE SCALE GENOMIC DNA]</scope>
    <source>
        <strain evidence="5 6">DSM 102850</strain>
    </source>
</reference>
<dbReference type="SMART" id="SM00702">
    <property type="entry name" value="P4Hc"/>
    <property type="match status" value="1"/>
</dbReference>
<accession>A0A840I1T9</accession>
<sequence>MAFIPSKSDDSLAIDPQVAKTLGQDLTAQYEAAEPFPHIVIDDFLPRSLIDYCLDHFPVALDPDGRAFDRDQERYKQSFNPDFLDDANLRALFYAFNARPFVKIVENITGIKGLIPDPYFMGGGFHEIGRGGHLSVHADFNHHKLMDVERRVNVLIYLNDDWKDEYGGQLELWNEDMTEKVKSVVPLANRCVMFTTTGDSYHGNPNPITHPEGRTRKSIALYYYTSTWDEDKVSKTTQFKNRPGTEDRTDWHVRTQELLTEYLPPVLARPAKKAASRFIR</sequence>
<feature type="domain" description="Prolyl 4-hydroxylase alpha subunit" evidence="4">
    <location>
        <begin position="36"/>
        <end position="224"/>
    </location>
</feature>
<dbReference type="Pfam" id="PF13640">
    <property type="entry name" value="2OG-FeII_Oxy_3"/>
    <property type="match status" value="1"/>
</dbReference>
<dbReference type="GO" id="GO:0031418">
    <property type="term" value="F:L-ascorbic acid binding"/>
    <property type="evidence" value="ECO:0007669"/>
    <property type="project" value="InterPro"/>
</dbReference>
<evidence type="ECO:0000256" key="2">
    <source>
        <dbReference type="ARBA" id="ARBA00022964"/>
    </source>
</evidence>
<organism evidence="5 6">
    <name type="scientific">Parvularcula dongshanensis</name>
    <dbReference type="NCBI Taxonomy" id="1173995"/>
    <lineage>
        <taxon>Bacteria</taxon>
        <taxon>Pseudomonadati</taxon>
        <taxon>Pseudomonadota</taxon>
        <taxon>Alphaproteobacteria</taxon>
        <taxon>Parvularculales</taxon>
        <taxon>Parvularculaceae</taxon>
        <taxon>Parvularcula</taxon>
    </lineage>
</organism>
<dbReference type="AlphaFoldDB" id="A0A840I1T9"/>
<comment type="cofactor">
    <cofactor evidence="1">
        <name>L-ascorbate</name>
        <dbReference type="ChEBI" id="CHEBI:38290"/>
    </cofactor>
</comment>
<comment type="caution">
    <text evidence="5">The sequence shown here is derived from an EMBL/GenBank/DDBJ whole genome shotgun (WGS) entry which is preliminary data.</text>
</comment>
<keyword evidence="2" id="KW-0223">Dioxygenase</keyword>
<dbReference type="GO" id="GO:0005506">
    <property type="term" value="F:iron ion binding"/>
    <property type="evidence" value="ECO:0007669"/>
    <property type="project" value="InterPro"/>
</dbReference>
<evidence type="ECO:0000259" key="4">
    <source>
        <dbReference type="SMART" id="SM00702"/>
    </source>
</evidence>
<evidence type="ECO:0000256" key="1">
    <source>
        <dbReference type="ARBA" id="ARBA00001961"/>
    </source>
</evidence>
<keyword evidence="6" id="KW-1185">Reference proteome</keyword>
<name>A0A840I1T9_9PROT</name>
<dbReference type="PANTHER" id="PTHR12117">
    <property type="entry name" value="HISTONE ACETYLTRANSFERASE COMPLEX"/>
    <property type="match status" value="1"/>
</dbReference>
<evidence type="ECO:0000313" key="5">
    <source>
        <dbReference type="EMBL" id="MBB4658717.1"/>
    </source>
</evidence>
<keyword evidence="3" id="KW-0560">Oxidoreductase</keyword>
<protein>
    <submittedName>
        <fullName evidence="5">Rps23 Pro-64 3,4-dihydroxylase Tpa1-like proline 4-hydroxylase</fullName>
    </submittedName>
</protein>
<dbReference type="GO" id="GO:0051213">
    <property type="term" value="F:dioxygenase activity"/>
    <property type="evidence" value="ECO:0007669"/>
    <property type="project" value="UniProtKB-KW"/>
</dbReference>
<dbReference type="InterPro" id="IPR051842">
    <property type="entry name" value="uS12_prolyl_hydroxylase"/>
</dbReference>
<dbReference type="InterPro" id="IPR044862">
    <property type="entry name" value="Pro_4_hyd_alph_FE2OG_OXY"/>
</dbReference>
<dbReference type="GO" id="GO:0016705">
    <property type="term" value="F:oxidoreductase activity, acting on paired donors, with incorporation or reduction of molecular oxygen"/>
    <property type="evidence" value="ECO:0007669"/>
    <property type="project" value="InterPro"/>
</dbReference>
<evidence type="ECO:0000313" key="6">
    <source>
        <dbReference type="Proteomes" id="UP000563524"/>
    </source>
</evidence>
<dbReference type="InterPro" id="IPR006620">
    <property type="entry name" value="Pro_4_hyd_alph"/>
</dbReference>
<proteinExistence type="predicted"/>
<dbReference type="Gene3D" id="2.60.120.620">
    <property type="entry name" value="q2cbj1_9rhob like domain"/>
    <property type="match status" value="1"/>
</dbReference>
<dbReference type="Proteomes" id="UP000563524">
    <property type="component" value="Unassembled WGS sequence"/>
</dbReference>
<gene>
    <name evidence="5" type="ORF">GGQ59_001231</name>
</gene>
<evidence type="ECO:0000256" key="3">
    <source>
        <dbReference type="ARBA" id="ARBA00023002"/>
    </source>
</evidence>
<dbReference type="EMBL" id="JACHOB010000002">
    <property type="protein sequence ID" value="MBB4658717.1"/>
    <property type="molecule type" value="Genomic_DNA"/>
</dbReference>